<dbReference type="EC" id="2.1.1.64" evidence="2"/>
<feature type="compositionally biased region" description="Basic and acidic residues" evidence="1">
    <location>
        <begin position="170"/>
        <end position="185"/>
    </location>
</feature>
<feature type="compositionally biased region" description="Basic residues" evidence="1">
    <location>
        <begin position="1"/>
        <end position="22"/>
    </location>
</feature>
<keyword evidence="2" id="KW-0489">Methyltransferase</keyword>
<dbReference type="GO" id="GO:0061542">
    <property type="term" value="F:3-demethylubiquinol 3-O-methyltransferase activity"/>
    <property type="evidence" value="ECO:0007669"/>
    <property type="project" value="UniProtKB-EC"/>
</dbReference>
<dbReference type="AlphaFoldDB" id="A0A6J4SJG1"/>
<gene>
    <name evidence="2" type="ORF">AVDCRST_MAG31-400</name>
</gene>
<evidence type="ECO:0000313" key="2">
    <source>
        <dbReference type="EMBL" id="CAA9501150.1"/>
    </source>
</evidence>
<evidence type="ECO:0000256" key="1">
    <source>
        <dbReference type="SAM" id="MobiDB-lite"/>
    </source>
</evidence>
<protein>
    <submittedName>
        <fullName evidence="2">3-demethylubiquinol 3-O-methyltransferase @ 2-polyprenyl-6-hydroxyphenyl methylase</fullName>
        <ecNumber evidence="2">2.1.1.222</ecNumber>
        <ecNumber evidence="2">2.1.1.64</ecNumber>
    </submittedName>
</protein>
<feature type="non-terminal residue" evidence="2">
    <location>
        <position position="241"/>
    </location>
</feature>
<dbReference type="GO" id="GO:0102208">
    <property type="term" value="F:2-polyprenyl-6-hydroxyphenol methylase activity"/>
    <property type="evidence" value="ECO:0007669"/>
    <property type="project" value="UniProtKB-EC"/>
</dbReference>
<keyword evidence="2" id="KW-0808">Transferase</keyword>
<dbReference type="EMBL" id="CADCWA010000023">
    <property type="protein sequence ID" value="CAA9501150.1"/>
    <property type="molecule type" value="Genomic_DNA"/>
</dbReference>
<organism evidence="2">
    <name type="scientific">uncultured Sphingomonas sp</name>
    <dbReference type="NCBI Taxonomy" id="158754"/>
    <lineage>
        <taxon>Bacteria</taxon>
        <taxon>Pseudomonadati</taxon>
        <taxon>Pseudomonadota</taxon>
        <taxon>Alphaproteobacteria</taxon>
        <taxon>Sphingomonadales</taxon>
        <taxon>Sphingomonadaceae</taxon>
        <taxon>Sphingomonas</taxon>
        <taxon>environmental samples</taxon>
    </lineage>
</organism>
<sequence length="241" mass="24702">GGHKHEHRRARGGALRSARRRLVGPAGRVGHAAPAEPRAAALRPRSDRPALAGRQALRAAAGGQARAGRRLRRGAAVRAAGSAGRGSHGGGCRAPADRRGGGACRRPGARHRLPGLRGRGDCGRVRPGDGNGGDRACRLPRAVPARPRRAAGPGRAADPLDPQPHGLGEAADHHAGRGVRADPARHARLRQLHPAGADNGADGRGGAAGRRYRGDRLLAQPGAAPERRPAPQLSGERGAGL</sequence>
<feature type="compositionally biased region" description="Basic and acidic residues" evidence="1">
    <location>
        <begin position="118"/>
        <end position="127"/>
    </location>
</feature>
<accession>A0A6J4SJG1</accession>
<dbReference type="GO" id="GO:0032259">
    <property type="term" value="P:methylation"/>
    <property type="evidence" value="ECO:0007669"/>
    <property type="project" value="UniProtKB-KW"/>
</dbReference>
<proteinExistence type="predicted"/>
<reference evidence="2" key="1">
    <citation type="submission" date="2020-02" db="EMBL/GenBank/DDBJ databases">
        <authorList>
            <person name="Meier V. D."/>
        </authorList>
    </citation>
    <scope>NUCLEOTIDE SEQUENCE</scope>
    <source>
        <strain evidence="2">AVDCRST_MAG31</strain>
    </source>
</reference>
<name>A0A6J4SJG1_9SPHN</name>
<feature type="compositionally biased region" description="Gly residues" evidence="1">
    <location>
        <begin position="83"/>
        <end position="92"/>
    </location>
</feature>
<feature type="compositionally biased region" description="Low complexity" evidence="1">
    <location>
        <begin position="32"/>
        <end position="66"/>
    </location>
</feature>
<feature type="compositionally biased region" description="Low complexity" evidence="1">
    <location>
        <begin position="139"/>
        <end position="160"/>
    </location>
</feature>
<feature type="region of interest" description="Disordered" evidence="1">
    <location>
        <begin position="1"/>
        <end position="241"/>
    </location>
</feature>
<dbReference type="EC" id="2.1.1.222" evidence="2"/>
<feature type="non-terminal residue" evidence="2">
    <location>
        <position position="1"/>
    </location>
</feature>